<protein>
    <recommendedName>
        <fullName evidence="5">Thioredoxin domain-containing protein</fullName>
    </recommendedName>
</protein>
<dbReference type="KEGG" id="mart:BTR34_17205"/>
<keyword evidence="7" id="KW-1185">Reference proteome</keyword>
<dbReference type="PANTHER" id="PTHR42852">
    <property type="entry name" value="THIOL:DISULFIDE INTERCHANGE PROTEIN DSBE"/>
    <property type="match status" value="1"/>
</dbReference>
<proteinExistence type="predicted"/>
<reference evidence="7" key="1">
    <citation type="submission" date="2016-06" db="EMBL/GenBank/DDBJ databases">
        <authorList>
            <person name="Zhan P."/>
        </authorList>
    </citation>
    <scope>NUCLEOTIDE SEQUENCE [LARGE SCALE GENOMIC DNA]</scope>
    <source>
        <strain evidence="7">T28</strain>
    </source>
</reference>
<evidence type="ECO:0000259" key="5">
    <source>
        <dbReference type="PROSITE" id="PS51352"/>
    </source>
</evidence>
<dbReference type="OrthoDB" id="750178at2"/>
<organism evidence="6 7">
    <name type="scientific">Maribacter hydrothermalis</name>
    <dbReference type="NCBI Taxonomy" id="1836467"/>
    <lineage>
        <taxon>Bacteria</taxon>
        <taxon>Pseudomonadati</taxon>
        <taxon>Bacteroidota</taxon>
        <taxon>Flavobacteriia</taxon>
        <taxon>Flavobacteriales</taxon>
        <taxon>Flavobacteriaceae</taxon>
        <taxon>Maribacter</taxon>
    </lineage>
</organism>
<dbReference type="InterPro" id="IPR050553">
    <property type="entry name" value="Thioredoxin_ResA/DsbE_sf"/>
</dbReference>
<gene>
    <name evidence="6" type="ORF">A9200_05070</name>
</gene>
<dbReference type="GO" id="GO:0016491">
    <property type="term" value="F:oxidoreductase activity"/>
    <property type="evidence" value="ECO:0007669"/>
    <property type="project" value="InterPro"/>
</dbReference>
<name>A0A1B7Z8M0_9FLAO</name>
<accession>A0A1B7Z8M0</accession>
<feature type="domain" description="Thioredoxin" evidence="5">
    <location>
        <begin position="253"/>
        <end position="395"/>
    </location>
</feature>
<comment type="caution">
    <text evidence="6">The sequence shown here is derived from an EMBL/GenBank/DDBJ whole genome shotgun (WGS) entry which is preliminary data.</text>
</comment>
<dbReference type="SUPFAM" id="SSF52833">
    <property type="entry name" value="Thioredoxin-like"/>
    <property type="match status" value="1"/>
</dbReference>
<dbReference type="GO" id="GO:0017004">
    <property type="term" value="P:cytochrome complex assembly"/>
    <property type="evidence" value="ECO:0007669"/>
    <property type="project" value="UniProtKB-KW"/>
</dbReference>
<dbReference type="InterPro" id="IPR013740">
    <property type="entry name" value="Redoxin"/>
</dbReference>
<dbReference type="CDD" id="cd02966">
    <property type="entry name" value="TlpA_like_family"/>
    <property type="match status" value="1"/>
</dbReference>
<sequence>MRIHISKKITALLLMVLHFTACTTNPDITGKIEGIEKENIKVYLIQPETFQEIAASYLGKIIDSALVKSDGSFEFNNLPSNKEPVLLEIAVQPTGKDGNYLANGNPKEANYMPIVYQFGEPIYITAKINEFQQSFKIDQPSEVNSALLELRAIKSTAYQTYLAEKQWEIEEGDALIAKEHAVLQYQKALMEFVDSTPQLLPALVALRWVSPENDYERVPEFLVAQCNTWNKKQPNHPWVKQLCKKSEPENLPVLIGDTFPNIQFPMITKDTLLLNDVMGKKLTIVDLWASWCAPCRVENRKVLVPLYNEYRDQGLQIVAYALESNEAAWKAAAKRDGADRWLQSSDLQGDDAPFLKKIRVRTIPANFILDSNGVVIAKNIHRAELMDLVKSNFEK</sequence>
<evidence type="ECO:0000313" key="6">
    <source>
        <dbReference type="EMBL" id="OBR39036.1"/>
    </source>
</evidence>
<evidence type="ECO:0000256" key="4">
    <source>
        <dbReference type="SAM" id="SignalP"/>
    </source>
</evidence>
<dbReference type="STRING" id="1836467.BTR34_17205"/>
<feature type="chain" id="PRO_5008602388" description="Thioredoxin domain-containing protein" evidence="4">
    <location>
        <begin position="24"/>
        <end position="395"/>
    </location>
</feature>
<dbReference type="PANTHER" id="PTHR42852:SF13">
    <property type="entry name" value="PROTEIN DIPZ"/>
    <property type="match status" value="1"/>
</dbReference>
<dbReference type="PROSITE" id="PS00194">
    <property type="entry name" value="THIOREDOXIN_1"/>
    <property type="match status" value="1"/>
</dbReference>
<dbReference type="GO" id="GO:0030313">
    <property type="term" value="C:cell envelope"/>
    <property type="evidence" value="ECO:0007669"/>
    <property type="project" value="UniProtKB-SubCell"/>
</dbReference>
<evidence type="ECO:0000256" key="1">
    <source>
        <dbReference type="ARBA" id="ARBA00004196"/>
    </source>
</evidence>
<evidence type="ECO:0000256" key="3">
    <source>
        <dbReference type="ARBA" id="ARBA00023284"/>
    </source>
</evidence>
<dbReference type="InterPro" id="IPR017937">
    <property type="entry name" value="Thioredoxin_CS"/>
</dbReference>
<keyword evidence="3" id="KW-0676">Redox-active center</keyword>
<dbReference type="Proteomes" id="UP000092164">
    <property type="component" value="Unassembled WGS sequence"/>
</dbReference>
<dbReference type="Pfam" id="PF08534">
    <property type="entry name" value="Redoxin"/>
    <property type="match status" value="1"/>
</dbReference>
<dbReference type="Gene3D" id="3.40.30.10">
    <property type="entry name" value="Glutaredoxin"/>
    <property type="match status" value="1"/>
</dbReference>
<evidence type="ECO:0000313" key="7">
    <source>
        <dbReference type="Proteomes" id="UP000092164"/>
    </source>
</evidence>
<dbReference type="RefSeq" id="WP_068484858.1">
    <property type="nucleotide sequence ID" value="NZ_CP018760.1"/>
</dbReference>
<comment type="subcellular location">
    <subcellularLocation>
        <location evidence="1">Cell envelope</location>
    </subcellularLocation>
</comment>
<evidence type="ECO:0000256" key="2">
    <source>
        <dbReference type="ARBA" id="ARBA00022748"/>
    </source>
</evidence>
<keyword evidence="4" id="KW-0732">Signal</keyword>
<dbReference type="EMBL" id="LZFP01000012">
    <property type="protein sequence ID" value="OBR39036.1"/>
    <property type="molecule type" value="Genomic_DNA"/>
</dbReference>
<dbReference type="InterPro" id="IPR013766">
    <property type="entry name" value="Thioredoxin_domain"/>
</dbReference>
<dbReference type="AlphaFoldDB" id="A0A1B7Z8M0"/>
<dbReference type="InterPro" id="IPR036249">
    <property type="entry name" value="Thioredoxin-like_sf"/>
</dbReference>
<feature type="signal peptide" evidence="4">
    <location>
        <begin position="1"/>
        <end position="23"/>
    </location>
</feature>
<keyword evidence="2" id="KW-0201">Cytochrome c-type biogenesis</keyword>
<dbReference type="PROSITE" id="PS51352">
    <property type="entry name" value="THIOREDOXIN_2"/>
    <property type="match status" value="1"/>
</dbReference>